<proteinExistence type="predicted"/>
<dbReference type="AlphaFoldDB" id="A0AAV7VD84"/>
<dbReference type="EMBL" id="JANPWB010000003">
    <property type="protein sequence ID" value="KAJ1198054.1"/>
    <property type="molecule type" value="Genomic_DNA"/>
</dbReference>
<sequence length="96" mass="10770">MTKKAALAQHTGPPCADISVCARTWAAPEGGGCFRRKDLAPWVYLKCYDVPLRQAVTSVIYSTLRHHPRWALYMPTEEPGPRIQTKNLEPHPTRTG</sequence>
<protein>
    <submittedName>
        <fullName evidence="2">Uncharacterized protein</fullName>
    </submittedName>
</protein>
<gene>
    <name evidence="2" type="ORF">NDU88_001898</name>
</gene>
<organism evidence="2 3">
    <name type="scientific">Pleurodeles waltl</name>
    <name type="common">Iberian ribbed newt</name>
    <dbReference type="NCBI Taxonomy" id="8319"/>
    <lineage>
        <taxon>Eukaryota</taxon>
        <taxon>Metazoa</taxon>
        <taxon>Chordata</taxon>
        <taxon>Craniata</taxon>
        <taxon>Vertebrata</taxon>
        <taxon>Euteleostomi</taxon>
        <taxon>Amphibia</taxon>
        <taxon>Batrachia</taxon>
        <taxon>Caudata</taxon>
        <taxon>Salamandroidea</taxon>
        <taxon>Salamandridae</taxon>
        <taxon>Pleurodelinae</taxon>
        <taxon>Pleurodeles</taxon>
    </lineage>
</organism>
<accession>A0AAV7VD84</accession>
<reference evidence="2" key="1">
    <citation type="journal article" date="2022" name="bioRxiv">
        <title>Sequencing and chromosome-scale assembly of the giantPleurodeles waltlgenome.</title>
        <authorList>
            <person name="Brown T."/>
            <person name="Elewa A."/>
            <person name="Iarovenko S."/>
            <person name="Subramanian E."/>
            <person name="Araus A.J."/>
            <person name="Petzold A."/>
            <person name="Susuki M."/>
            <person name="Suzuki K.-i.T."/>
            <person name="Hayashi T."/>
            <person name="Toyoda A."/>
            <person name="Oliveira C."/>
            <person name="Osipova E."/>
            <person name="Leigh N.D."/>
            <person name="Simon A."/>
            <person name="Yun M.H."/>
        </authorList>
    </citation>
    <scope>NUCLEOTIDE SEQUENCE</scope>
    <source>
        <strain evidence="2">20211129_DDA</strain>
        <tissue evidence="2">Liver</tissue>
    </source>
</reference>
<evidence type="ECO:0000313" key="2">
    <source>
        <dbReference type="EMBL" id="KAJ1198054.1"/>
    </source>
</evidence>
<keyword evidence="3" id="KW-1185">Reference proteome</keyword>
<dbReference type="Proteomes" id="UP001066276">
    <property type="component" value="Chromosome 2_1"/>
</dbReference>
<feature type="region of interest" description="Disordered" evidence="1">
    <location>
        <begin position="75"/>
        <end position="96"/>
    </location>
</feature>
<evidence type="ECO:0000313" key="3">
    <source>
        <dbReference type="Proteomes" id="UP001066276"/>
    </source>
</evidence>
<name>A0AAV7VD84_PLEWA</name>
<evidence type="ECO:0000256" key="1">
    <source>
        <dbReference type="SAM" id="MobiDB-lite"/>
    </source>
</evidence>
<comment type="caution">
    <text evidence="2">The sequence shown here is derived from an EMBL/GenBank/DDBJ whole genome shotgun (WGS) entry which is preliminary data.</text>
</comment>